<dbReference type="OrthoDB" id="4161595at2759"/>
<evidence type="ECO:0000313" key="3">
    <source>
        <dbReference type="Proteomes" id="UP000265663"/>
    </source>
</evidence>
<accession>A0A3M7M951</accession>
<sequence>MRPISEESIPMKTGPHHVDTEPKGMLRIEDIAAKSAFNITTTGSGRPTPAVPAAPNTIRQSLRTLLYSSSTAPVVGKHFEAPIDILRELDQWLGRAKTYKDVKKVVDVILQMLEEKECEQVH</sequence>
<dbReference type="EMBL" id="KE747825">
    <property type="protein sequence ID" value="RMZ70968.1"/>
    <property type="molecule type" value="Genomic_DNA"/>
</dbReference>
<organism evidence="2 3">
    <name type="scientific">Pyrenophora seminiperda CCB06</name>
    <dbReference type="NCBI Taxonomy" id="1302712"/>
    <lineage>
        <taxon>Eukaryota</taxon>
        <taxon>Fungi</taxon>
        <taxon>Dikarya</taxon>
        <taxon>Ascomycota</taxon>
        <taxon>Pezizomycotina</taxon>
        <taxon>Dothideomycetes</taxon>
        <taxon>Pleosporomycetidae</taxon>
        <taxon>Pleosporales</taxon>
        <taxon>Pleosporineae</taxon>
        <taxon>Pleosporaceae</taxon>
        <taxon>Pyrenophora</taxon>
    </lineage>
</organism>
<dbReference type="AlphaFoldDB" id="A0A3M7M951"/>
<feature type="region of interest" description="Disordered" evidence="1">
    <location>
        <begin position="1"/>
        <end position="22"/>
    </location>
</feature>
<name>A0A3M7M951_9PLEO</name>
<proteinExistence type="predicted"/>
<reference evidence="2 3" key="1">
    <citation type="journal article" date="2014" name="PLoS ONE">
        <title>De novo Genome Assembly of the Fungal Plant Pathogen Pyrenophora semeniperda.</title>
        <authorList>
            <person name="Soliai M.M."/>
            <person name="Meyer S.E."/>
            <person name="Udall J.A."/>
            <person name="Elzinga D.E."/>
            <person name="Hermansen R.A."/>
            <person name="Bodily P.M."/>
            <person name="Hart A.A."/>
            <person name="Coleman C.E."/>
        </authorList>
    </citation>
    <scope>NUCLEOTIDE SEQUENCE [LARGE SCALE GENOMIC DNA]</scope>
    <source>
        <strain evidence="2 3">CCB06</strain>
        <tissue evidence="2">Mycelium</tissue>
    </source>
</reference>
<gene>
    <name evidence="2" type="ORF">GMOD_00008638</name>
</gene>
<dbReference type="Proteomes" id="UP000265663">
    <property type="component" value="Unassembled WGS sequence"/>
</dbReference>
<evidence type="ECO:0000313" key="2">
    <source>
        <dbReference type="EMBL" id="RMZ70968.1"/>
    </source>
</evidence>
<keyword evidence="3" id="KW-1185">Reference proteome</keyword>
<protein>
    <submittedName>
        <fullName evidence="2">Uncharacterized protein</fullName>
    </submittedName>
</protein>
<evidence type="ECO:0000256" key="1">
    <source>
        <dbReference type="SAM" id="MobiDB-lite"/>
    </source>
</evidence>